<comment type="cofactor">
    <cofactor evidence="1">
        <name>pyridoxal 5'-phosphate</name>
        <dbReference type="ChEBI" id="CHEBI:597326"/>
    </cofactor>
</comment>
<dbReference type="RefSeq" id="WP_244682613.1">
    <property type="nucleotide sequence ID" value="NZ_JALIRM010000012.1"/>
</dbReference>
<reference evidence="4 5" key="1">
    <citation type="submission" date="2023-07" db="EMBL/GenBank/DDBJ databases">
        <title>Genomic Encyclopedia of Type Strains, Phase IV (KMG-IV): sequencing the most valuable type-strain genomes for metagenomic binning, comparative biology and taxonomic classification.</title>
        <authorList>
            <person name="Goeker M."/>
        </authorList>
    </citation>
    <scope>NUCLEOTIDE SEQUENCE [LARGE SCALE GENOMIC DNA]</scope>
    <source>
        <strain evidence="4 5">DSM 27848</strain>
    </source>
</reference>
<dbReference type="Gene3D" id="3.20.10.10">
    <property type="entry name" value="D-amino Acid Aminotransferase, subunit A, domain 2"/>
    <property type="match status" value="1"/>
</dbReference>
<comment type="caution">
    <text evidence="4">The sequence shown here is derived from an EMBL/GenBank/DDBJ whole genome shotgun (WGS) entry which is preliminary data.</text>
</comment>
<dbReference type="InterPro" id="IPR036038">
    <property type="entry name" value="Aminotransferase-like"/>
</dbReference>
<evidence type="ECO:0000256" key="2">
    <source>
        <dbReference type="ARBA" id="ARBA00009320"/>
    </source>
</evidence>
<organism evidence="4 5">
    <name type="scientific">Lederbergia wuyishanensis</name>
    <dbReference type="NCBI Taxonomy" id="1347903"/>
    <lineage>
        <taxon>Bacteria</taxon>
        <taxon>Bacillati</taxon>
        <taxon>Bacillota</taxon>
        <taxon>Bacilli</taxon>
        <taxon>Bacillales</taxon>
        <taxon>Bacillaceae</taxon>
        <taxon>Lederbergia</taxon>
    </lineage>
</organism>
<keyword evidence="4" id="KW-0456">Lyase</keyword>
<dbReference type="SUPFAM" id="SSF56752">
    <property type="entry name" value="D-aminoacid aminotransferase-like PLP-dependent enzymes"/>
    <property type="match status" value="1"/>
</dbReference>
<evidence type="ECO:0000256" key="3">
    <source>
        <dbReference type="ARBA" id="ARBA00022898"/>
    </source>
</evidence>
<comment type="similarity">
    <text evidence="2">Belongs to the class-IV pyridoxal-phosphate-dependent aminotransferase family.</text>
</comment>
<name>A0ABU0D7G3_9BACI</name>
<dbReference type="EC" id="4.1.3.38" evidence="4"/>
<proteinExistence type="inferred from homology"/>
<dbReference type="Pfam" id="PF01063">
    <property type="entry name" value="Aminotran_4"/>
    <property type="match status" value="1"/>
</dbReference>
<keyword evidence="5" id="KW-1185">Reference proteome</keyword>
<dbReference type="PANTHER" id="PTHR42743">
    <property type="entry name" value="AMINO-ACID AMINOTRANSFERASE"/>
    <property type="match status" value="1"/>
</dbReference>
<accession>A0ABU0D7G3</accession>
<dbReference type="NCBIfam" id="NF005800">
    <property type="entry name" value="PRK07650.1"/>
    <property type="match status" value="1"/>
</dbReference>
<evidence type="ECO:0000313" key="5">
    <source>
        <dbReference type="Proteomes" id="UP001232343"/>
    </source>
</evidence>
<gene>
    <name evidence="4" type="ORF">J2S14_003187</name>
</gene>
<dbReference type="CDD" id="cd00449">
    <property type="entry name" value="PLPDE_IV"/>
    <property type="match status" value="1"/>
</dbReference>
<dbReference type="InterPro" id="IPR043131">
    <property type="entry name" value="BCAT-like_N"/>
</dbReference>
<evidence type="ECO:0000256" key="1">
    <source>
        <dbReference type="ARBA" id="ARBA00001933"/>
    </source>
</evidence>
<sequence>MFIYLNGQFLEKEKAMISPFDHGYIYGIGVFETFRTYDGHPFLLKEHLDRLNAGLKEMLINRKFEYEEVLKIIEKLSDLNGWKDSYIRFNVSAGIGEIGLQTEPYESPTVIMFQKPLPPVDVVIEKEAVILEIARNSPETAYRLKSHHFFNNVAAKREIGSDTSKEGFFLTEKGFIAEGVTSNVFWVENGVLYTPAIETGILNGITRQFVMKLAQHAGMLVEEGFYETDALIKADEIFITNSVQEIVPVKKMEGKSYPSKNGEYFNKLSKMYKNKLILR</sequence>
<protein>
    <submittedName>
        <fullName evidence="4">4-amino-4-deoxychorismate lyase</fullName>
        <ecNumber evidence="4">4.1.3.38</ecNumber>
    </submittedName>
</protein>
<dbReference type="Gene3D" id="3.30.470.10">
    <property type="match status" value="1"/>
</dbReference>
<evidence type="ECO:0000313" key="4">
    <source>
        <dbReference type="EMBL" id="MDQ0344344.1"/>
    </source>
</evidence>
<dbReference type="InterPro" id="IPR001544">
    <property type="entry name" value="Aminotrans_IV"/>
</dbReference>
<keyword evidence="3" id="KW-0663">Pyridoxal phosphate</keyword>
<dbReference type="GO" id="GO:0008696">
    <property type="term" value="F:4-amino-4-deoxychorismate lyase activity"/>
    <property type="evidence" value="ECO:0007669"/>
    <property type="project" value="UniProtKB-EC"/>
</dbReference>
<dbReference type="EMBL" id="JAUSUO010000009">
    <property type="protein sequence ID" value="MDQ0344344.1"/>
    <property type="molecule type" value="Genomic_DNA"/>
</dbReference>
<dbReference type="InterPro" id="IPR050571">
    <property type="entry name" value="Class-IV_PLP-Dep_Aminotrnsfr"/>
</dbReference>
<dbReference type="InterPro" id="IPR043132">
    <property type="entry name" value="BCAT-like_C"/>
</dbReference>
<dbReference type="PANTHER" id="PTHR42743:SF11">
    <property type="entry name" value="AMINODEOXYCHORISMATE LYASE"/>
    <property type="match status" value="1"/>
</dbReference>
<dbReference type="Proteomes" id="UP001232343">
    <property type="component" value="Unassembled WGS sequence"/>
</dbReference>